<dbReference type="EMBL" id="JAARSH010000004">
    <property type="protein sequence ID" value="MBC1616009.1"/>
    <property type="molecule type" value="Genomic_DNA"/>
</dbReference>
<protein>
    <submittedName>
        <fullName evidence="4">GCN5 family acetyltransferase</fullName>
    </submittedName>
    <submittedName>
        <fullName evidence="5">GNAT family N-acetyltransferase</fullName>
    </submittedName>
</protein>
<organism evidence="4 13">
    <name type="scientific">Listeria booriae</name>
    <dbReference type="NCBI Taxonomy" id="1552123"/>
    <lineage>
        <taxon>Bacteria</taxon>
        <taxon>Bacillati</taxon>
        <taxon>Bacillota</taxon>
        <taxon>Bacilli</taxon>
        <taxon>Bacillales</taxon>
        <taxon>Listeriaceae</taxon>
        <taxon>Listeria</taxon>
    </lineage>
</organism>
<keyword evidence="1 4" id="KW-0808">Transferase</keyword>
<dbReference type="EMBL" id="JNFA01000025">
    <property type="protein sequence ID" value="KGL39957.1"/>
    <property type="molecule type" value="Genomic_DNA"/>
</dbReference>
<evidence type="ECO:0000313" key="10">
    <source>
        <dbReference type="EMBL" id="MBC2002999.1"/>
    </source>
</evidence>
<dbReference type="Proteomes" id="UP000574104">
    <property type="component" value="Unassembled WGS sequence"/>
</dbReference>
<dbReference type="EMBL" id="JAARVD010000010">
    <property type="protein sequence ID" value="MBC1798340.1"/>
    <property type="molecule type" value="Genomic_DNA"/>
</dbReference>
<evidence type="ECO:0000313" key="13">
    <source>
        <dbReference type="Proteomes" id="UP000029844"/>
    </source>
</evidence>
<dbReference type="Proteomes" id="UP000548082">
    <property type="component" value="Unassembled WGS sequence"/>
</dbReference>
<dbReference type="SUPFAM" id="SSF55729">
    <property type="entry name" value="Acyl-CoA N-acyltransferases (Nat)"/>
    <property type="match status" value="1"/>
</dbReference>
<comment type="caution">
    <text evidence="4">The sequence shown here is derived from an EMBL/GenBank/DDBJ whole genome shotgun (WGS) entry which is preliminary data.</text>
</comment>
<dbReference type="Proteomes" id="UP000544413">
    <property type="component" value="Unassembled WGS sequence"/>
</dbReference>
<evidence type="ECO:0000313" key="7">
    <source>
        <dbReference type="EMBL" id="MBC1565814.1"/>
    </source>
</evidence>
<sequence length="179" mass="20456">MGDVIRLATLDDAAIVHDVSIRGYKPLKDMDIKFVGATADLATVEENIRRNANYVLERDGRIIATVTVAFPWALGERSIQPYPFIWWFAVDPEFKRQGVGTALLDYVEQRVLVDQIKAPAVYLATATRHPWLVSIYEHRGYVGFYEHEYEGDNIVFLRKVLNEELFAELGNVEVLVNQE</sequence>
<dbReference type="Proteomes" id="UP000553016">
    <property type="component" value="Unassembled WGS sequence"/>
</dbReference>
<keyword evidence="2" id="KW-0012">Acyltransferase</keyword>
<dbReference type="EMBL" id="JAARZA010000002">
    <property type="protein sequence ID" value="MBC2240129.1"/>
    <property type="molecule type" value="Genomic_DNA"/>
</dbReference>
<keyword evidence="13" id="KW-1185">Reference proteome</keyword>
<dbReference type="AlphaFoldDB" id="A0A099W4Q8"/>
<evidence type="ECO:0000313" key="12">
    <source>
        <dbReference type="EMBL" id="MBC2240129.1"/>
    </source>
</evidence>
<dbReference type="EMBL" id="JAARRU010000003">
    <property type="protein sequence ID" value="MBC1565814.1"/>
    <property type="molecule type" value="Genomic_DNA"/>
</dbReference>
<evidence type="ECO:0000313" key="17">
    <source>
        <dbReference type="Proteomes" id="UP000546806"/>
    </source>
</evidence>
<evidence type="ECO:0000313" key="18">
    <source>
        <dbReference type="Proteomes" id="UP000548082"/>
    </source>
</evidence>
<dbReference type="Proteomes" id="UP000543379">
    <property type="component" value="Unassembled WGS sequence"/>
</dbReference>
<dbReference type="Proteomes" id="UP000029844">
    <property type="component" value="Unassembled WGS sequence"/>
</dbReference>
<dbReference type="EMBL" id="JAARXI010000001">
    <property type="protein sequence ID" value="MBC2115475.1"/>
    <property type="molecule type" value="Genomic_DNA"/>
</dbReference>
<dbReference type="Gene3D" id="3.40.630.30">
    <property type="match status" value="1"/>
</dbReference>
<evidence type="ECO:0000313" key="19">
    <source>
        <dbReference type="Proteomes" id="UP000553016"/>
    </source>
</evidence>
<dbReference type="RefSeq" id="WP_036087220.1">
    <property type="nucleotide sequence ID" value="NZ_CBCSHQ010000013.1"/>
</dbReference>
<dbReference type="PANTHER" id="PTHR43800:SF1">
    <property type="entry name" value="PEPTIDYL-LYSINE N-ACETYLTRANSFERASE YJAB"/>
    <property type="match status" value="1"/>
</dbReference>
<evidence type="ECO:0000313" key="11">
    <source>
        <dbReference type="EMBL" id="MBC2115475.1"/>
    </source>
</evidence>
<evidence type="ECO:0000313" key="6">
    <source>
        <dbReference type="EMBL" id="MBC1402441.1"/>
    </source>
</evidence>
<evidence type="ECO:0000313" key="5">
    <source>
        <dbReference type="EMBL" id="MBC1317555.1"/>
    </source>
</evidence>
<dbReference type="GeneID" id="58718253"/>
<dbReference type="OrthoDB" id="8116329at2"/>
<evidence type="ECO:0000313" key="14">
    <source>
        <dbReference type="Proteomes" id="UP000529446"/>
    </source>
</evidence>
<reference evidence="14 15" key="2">
    <citation type="submission" date="2020-03" db="EMBL/GenBank/DDBJ databases">
        <title>Soil Listeria distribution.</title>
        <authorList>
            <person name="Liao J."/>
            <person name="Wiedmann M."/>
        </authorList>
    </citation>
    <scope>NUCLEOTIDE SEQUENCE [LARGE SCALE GENOMIC DNA]</scope>
    <source>
        <strain evidence="12 19">FSL L7-0149</strain>
        <strain evidence="11 14">FSL L7-0360</strain>
        <strain evidence="10 17">FSL L7-0435</strain>
        <strain evidence="9 18">FSL L7-0990</strain>
        <strain evidence="8 20">FSL L7-1299</strain>
        <strain evidence="7 21">FSL L7-1427</strain>
        <strain evidence="6 16">FSL L7-1658</strain>
        <strain evidence="5 15">FSL L7-1816</strain>
    </source>
</reference>
<dbReference type="GO" id="GO:0016747">
    <property type="term" value="F:acyltransferase activity, transferring groups other than amino-acyl groups"/>
    <property type="evidence" value="ECO:0007669"/>
    <property type="project" value="InterPro"/>
</dbReference>
<name>A0A099W4Q8_9LIST</name>
<dbReference type="CDD" id="cd04301">
    <property type="entry name" value="NAT_SF"/>
    <property type="match status" value="1"/>
</dbReference>
<dbReference type="InterPro" id="IPR000182">
    <property type="entry name" value="GNAT_dom"/>
</dbReference>
<dbReference type="Pfam" id="PF00583">
    <property type="entry name" value="Acetyltransf_1"/>
    <property type="match status" value="1"/>
</dbReference>
<evidence type="ECO:0000256" key="2">
    <source>
        <dbReference type="ARBA" id="ARBA00023315"/>
    </source>
</evidence>
<dbReference type="STRING" id="1552123.EP57_12930"/>
<dbReference type="Proteomes" id="UP000529446">
    <property type="component" value="Unassembled WGS sequence"/>
</dbReference>
<dbReference type="InterPro" id="IPR016181">
    <property type="entry name" value="Acyl_CoA_acyltransferase"/>
</dbReference>
<gene>
    <name evidence="4" type="ORF">EP57_12930</name>
    <name evidence="5" type="ORF">HB811_12300</name>
    <name evidence="6" type="ORF">HB836_12685</name>
    <name evidence="8" type="ORF">HB904_07410</name>
    <name evidence="7" type="ORF">HB907_10365</name>
    <name evidence="9" type="ORF">HCA55_16505</name>
    <name evidence="10" type="ORF">HCA78_04390</name>
    <name evidence="11" type="ORF">HCB06_02480</name>
    <name evidence="12" type="ORF">HCB35_06555</name>
</gene>
<evidence type="ECO:0000313" key="9">
    <source>
        <dbReference type="EMBL" id="MBC1798340.1"/>
    </source>
</evidence>
<dbReference type="Proteomes" id="UP000546806">
    <property type="component" value="Unassembled WGS sequence"/>
</dbReference>
<evidence type="ECO:0000313" key="21">
    <source>
        <dbReference type="Proteomes" id="UP000586951"/>
    </source>
</evidence>
<evidence type="ECO:0000313" key="20">
    <source>
        <dbReference type="Proteomes" id="UP000574104"/>
    </source>
</evidence>
<evidence type="ECO:0000313" key="4">
    <source>
        <dbReference type="EMBL" id="KGL39957.1"/>
    </source>
</evidence>
<evidence type="ECO:0000259" key="3">
    <source>
        <dbReference type="PROSITE" id="PS51186"/>
    </source>
</evidence>
<reference evidence="4 13" key="1">
    <citation type="submission" date="2014-05" db="EMBL/GenBank/DDBJ databases">
        <title>Novel Listeriaceae from food processing environments.</title>
        <authorList>
            <person name="den Bakker H.C."/>
        </authorList>
    </citation>
    <scope>NUCLEOTIDE SEQUENCE [LARGE SCALE GENOMIC DNA]</scope>
    <source>
        <strain evidence="4 13">FSL A5-0281</strain>
    </source>
</reference>
<feature type="domain" description="N-acetyltransferase" evidence="3">
    <location>
        <begin position="3"/>
        <end position="162"/>
    </location>
</feature>
<proteinExistence type="predicted"/>
<evidence type="ECO:0000313" key="8">
    <source>
        <dbReference type="EMBL" id="MBC1616009.1"/>
    </source>
</evidence>
<dbReference type="Proteomes" id="UP000586951">
    <property type="component" value="Unassembled WGS sequence"/>
</dbReference>
<evidence type="ECO:0000256" key="1">
    <source>
        <dbReference type="ARBA" id="ARBA00022679"/>
    </source>
</evidence>
<dbReference type="PROSITE" id="PS51186">
    <property type="entry name" value="GNAT"/>
    <property type="match status" value="1"/>
</dbReference>
<dbReference type="PANTHER" id="PTHR43800">
    <property type="entry name" value="PEPTIDYL-LYSINE N-ACETYLTRANSFERASE YJAB"/>
    <property type="match status" value="1"/>
</dbReference>
<dbReference type="eggNOG" id="COG0454">
    <property type="taxonomic scope" value="Bacteria"/>
</dbReference>
<evidence type="ECO:0000313" key="15">
    <source>
        <dbReference type="Proteomes" id="UP000543379"/>
    </source>
</evidence>
<dbReference type="EMBL" id="JAAROV010000003">
    <property type="protein sequence ID" value="MBC1317555.1"/>
    <property type="molecule type" value="Genomic_DNA"/>
</dbReference>
<accession>A0A099W4Q8</accession>
<dbReference type="EMBL" id="JAARWW010000002">
    <property type="protein sequence ID" value="MBC2002999.1"/>
    <property type="molecule type" value="Genomic_DNA"/>
</dbReference>
<evidence type="ECO:0000313" key="16">
    <source>
        <dbReference type="Proteomes" id="UP000544413"/>
    </source>
</evidence>
<dbReference type="EMBL" id="JAARPT010000007">
    <property type="protein sequence ID" value="MBC1402441.1"/>
    <property type="molecule type" value="Genomic_DNA"/>
</dbReference>